<dbReference type="Proteomes" id="UP000018721">
    <property type="component" value="Unassembled WGS sequence"/>
</dbReference>
<comment type="caution">
    <text evidence="1">The sequence shown here is derived from an EMBL/GenBank/DDBJ whole genome shotgun (WGS) entry which is preliminary data.</text>
</comment>
<name>V9FNX8_PHYNI</name>
<organism evidence="1 2">
    <name type="scientific">Phytophthora nicotianae P1569</name>
    <dbReference type="NCBI Taxonomy" id="1317065"/>
    <lineage>
        <taxon>Eukaryota</taxon>
        <taxon>Sar</taxon>
        <taxon>Stramenopiles</taxon>
        <taxon>Oomycota</taxon>
        <taxon>Peronosporomycetes</taxon>
        <taxon>Peronosporales</taxon>
        <taxon>Peronosporaceae</taxon>
        <taxon>Phytophthora</taxon>
    </lineage>
</organism>
<accession>V9FNX8</accession>
<gene>
    <name evidence="1" type="ORF">F443_03837</name>
</gene>
<protein>
    <submittedName>
        <fullName evidence="1">Uncharacterized protein</fullName>
    </submittedName>
</protein>
<reference evidence="1 2" key="1">
    <citation type="submission" date="2013-11" db="EMBL/GenBank/DDBJ databases">
        <title>The Genome Sequence of Phytophthora parasitica P1569.</title>
        <authorList>
            <consortium name="The Broad Institute Genomics Platform"/>
            <person name="Russ C."/>
            <person name="Tyler B."/>
            <person name="Panabieres F."/>
            <person name="Shan W."/>
            <person name="Tripathy S."/>
            <person name="Grunwald N."/>
            <person name="Machado M."/>
            <person name="Johnson C.S."/>
            <person name="Arredondo F."/>
            <person name="Hong C."/>
            <person name="Coffey M."/>
            <person name="Young S.K."/>
            <person name="Zeng Q."/>
            <person name="Gargeya S."/>
            <person name="Fitzgerald M."/>
            <person name="Abouelleil A."/>
            <person name="Alvarado L."/>
            <person name="Chapman S.B."/>
            <person name="Gainer-Dewar J."/>
            <person name="Goldberg J."/>
            <person name="Griggs A."/>
            <person name="Gujja S."/>
            <person name="Hansen M."/>
            <person name="Howarth C."/>
            <person name="Imamovic A."/>
            <person name="Ireland A."/>
            <person name="Larimer J."/>
            <person name="McCowan C."/>
            <person name="Murphy C."/>
            <person name="Pearson M."/>
            <person name="Poon T.W."/>
            <person name="Priest M."/>
            <person name="Roberts A."/>
            <person name="Saif S."/>
            <person name="Shea T."/>
            <person name="Sykes S."/>
            <person name="Wortman J."/>
            <person name="Nusbaum C."/>
            <person name="Birren B."/>
        </authorList>
    </citation>
    <scope>NUCLEOTIDE SEQUENCE [LARGE SCALE GENOMIC DNA]</scope>
    <source>
        <strain evidence="1 2">P1569</strain>
    </source>
</reference>
<keyword evidence="2" id="KW-1185">Reference proteome</keyword>
<dbReference type="AlphaFoldDB" id="V9FNX8"/>
<sequence>MVTGADAFGNRYSHHVKRSDVVEYTRNDNFCPPPVATVCGWVRQVWLNMPQSVVLNSIVAAGFDVDPTRWFKWNHDVDGWKSSSLGAVMRQETS</sequence>
<dbReference type="HOGENOM" id="CLU_2390844_0_0_1"/>
<proteinExistence type="predicted"/>
<evidence type="ECO:0000313" key="1">
    <source>
        <dbReference type="EMBL" id="ETI53169.1"/>
    </source>
</evidence>
<evidence type="ECO:0000313" key="2">
    <source>
        <dbReference type="Proteomes" id="UP000018721"/>
    </source>
</evidence>
<dbReference type="EMBL" id="ANIZ01000704">
    <property type="protein sequence ID" value="ETI53169.1"/>
    <property type="molecule type" value="Genomic_DNA"/>
</dbReference>